<feature type="transmembrane region" description="Helical" evidence="1">
    <location>
        <begin position="115"/>
        <end position="135"/>
    </location>
</feature>
<dbReference type="AlphaFoldDB" id="A0A918KLE4"/>
<evidence type="ECO:0000313" key="3">
    <source>
        <dbReference type="Proteomes" id="UP000600865"/>
    </source>
</evidence>
<feature type="transmembrane region" description="Helical" evidence="1">
    <location>
        <begin position="57"/>
        <end position="75"/>
    </location>
</feature>
<keyword evidence="3" id="KW-1185">Reference proteome</keyword>
<evidence type="ECO:0000313" key="2">
    <source>
        <dbReference type="EMBL" id="GGX67480.1"/>
    </source>
</evidence>
<organism evidence="2 3">
    <name type="scientific">Litorimonas cladophorae</name>
    <dbReference type="NCBI Taxonomy" id="1220491"/>
    <lineage>
        <taxon>Bacteria</taxon>
        <taxon>Pseudomonadati</taxon>
        <taxon>Pseudomonadota</taxon>
        <taxon>Alphaproteobacteria</taxon>
        <taxon>Maricaulales</taxon>
        <taxon>Robiginitomaculaceae</taxon>
    </lineage>
</organism>
<dbReference type="Proteomes" id="UP000600865">
    <property type="component" value="Unassembled WGS sequence"/>
</dbReference>
<dbReference type="EMBL" id="BMYV01000002">
    <property type="protein sequence ID" value="GGX67480.1"/>
    <property type="molecule type" value="Genomic_DNA"/>
</dbReference>
<reference evidence="2 3" key="1">
    <citation type="journal article" date="2014" name="Int. J. Syst. Evol. Microbiol.">
        <title>Complete genome sequence of Corynebacterium casei LMG S-19264T (=DSM 44701T), isolated from a smear-ripened cheese.</title>
        <authorList>
            <consortium name="US DOE Joint Genome Institute (JGI-PGF)"/>
            <person name="Walter F."/>
            <person name="Albersmeier A."/>
            <person name="Kalinowski J."/>
            <person name="Ruckert C."/>
        </authorList>
    </citation>
    <scope>NUCLEOTIDE SEQUENCE [LARGE SCALE GENOMIC DNA]</scope>
    <source>
        <strain evidence="2 3">KCTC 23968</strain>
    </source>
</reference>
<dbReference type="RefSeq" id="WP_189584217.1">
    <property type="nucleotide sequence ID" value="NZ_BMYV01000002.1"/>
</dbReference>
<evidence type="ECO:0000256" key="1">
    <source>
        <dbReference type="SAM" id="Phobius"/>
    </source>
</evidence>
<keyword evidence="1" id="KW-0812">Transmembrane</keyword>
<protein>
    <submittedName>
        <fullName evidence="2">Uncharacterized protein</fullName>
    </submittedName>
</protein>
<feature type="transmembrane region" description="Helical" evidence="1">
    <location>
        <begin position="82"/>
        <end position="103"/>
    </location>
</feature>
<keyword evidence="1" id="KW-0472">Membrane</keyword>
<sequence length="137" mass="14700">MTVSFWLFLLATLATLLIGAVYATRKTVMPYHLDALETSWAEIDPKTQFMLKALLNGGGYFGLSTGVSMLILLSIPFRNGEVWAGFAIGAIGLIGAFPLGLIVRHVKKNTAGNPPLMVMVVINALLVFGLIAFALGF</sequence>
<gene>
    <name evidence="2" type="ORF">GCM10011309_16510</name>
</gene>
<keyword evidence="1" id="KW-1133">Transmembrane helix</keyword>
<comment type="caution">
    <text evidence="2">The sequence shown here is derived from an EMBL/GenBank/DDBJ whole genome shotgun (WGS) entry which is preliminary data.</text>
</comment>
<proteinExistence type="predicted"/>
<accession>A0A918KLE4</accession>
<name>A0A918KLE4_9PROT</name>